<protein>
    <recommendedName>
        <fullName evidence="1">KAP NTPase domain-containing protein</fullName>
    </recommendedName>
</protein>
<dbReference type="SUPFAM" id="SSF52540">
    <property type="entry name" value="P-loop containing nucleoside triphosphate hydrolases"/>
    <property type="match status" value="1"/>
</dbReference>
<evidence type="ECO:0000313" key="3">
    <source>
        <dbReference type="Proteomes" id="UP000283738"/>
    </source>
</evidence>
<gene>
    <name evidence="2" type="ORF">DWY96_10355</name>
</gene>
<reference evidence="2 3" key="1">
    <citation type="submission" date="2018-08" db="EMBL/GenBank/DDBJ databases">
        <title>A genome reference for cultivated species of the human gut microbiota.</title>
        <authorList>
            <person name="Zou Y."/>
            <person name="Xue W."/>
            <person name="Luo G."/>
        </authorList>
    </citation>
    <scope>NUCLEOTIDE SEQUENCE [LARGE SCALE GENOMIC DNA]</scope>
    <source>
        <strain evidence="2 3">AF28-15</strain>
    </source>
</reference>
<evidence type="ECO:0000259" key="1">
    <source>
        <dbReference type="Pfam" id="PF07693"/>
    </source>
</evidence>
<proteinExistence type="predicted"/>
<dbReference type="Proteomes" id="UP000283738">
    <property type="component" value="Unassembled WGS sequence"/>
</dbReference>
<accession>A0A3R5YXZ2</accession>
<dbReference type="Gene3D" id="3.40.50.300">
    <property type="entry name" value="P-loop containing nucleotide triphosphate hydrolases"/>
    <property type="match status" value="1"/>
</dbReference>
<evidence type="ECO:0000313" key="2">
    <source>
        <dbReference type="EMBL" id="RGQ48186.1"/>
    </source>
</evidence>
<dbReference type="InterPro" id="IPR011646">
    <property type="entry name" value="KAP_P-loop"/>
</dbReference>
<feature type="domain" description="KAP NTPase" evidence="1">
    <location>
        <begin position="236"/>
        <end position="424"/>
    </location>
</feature>
<comment type="caution">
    <text evidence="2">The sequence shown here is derived from an EMBL/GenBank/DDBJ whole genome shotgun (WGS) entry which is preliminary data.</text>
</comment>
<sequence>MLRVQRRLIMKTYNLDTSNRVKYEDLNNIEQSVFEDVYREADKTLYKIVEDGQKYKTKDEKDQDSLNVISFLGERGRGKTSAMLSFLAYLNVLQTKCFWSKFFQEKKSNMPEIRFVTLPYIDAAMLAENEYIVDVILAEMWDKFEKTIRRNLYDVHDGSCTEHQEQKIKEAFIKVRKSYLEMKEREKDSVKDGEKDIPMPGALHELATSVNLRCELQSLSKLYLDYFGADDAGGAKETYLVIPIDDVDMSSDKAYSVLEQIRRFLRIEHVIVLATADIDRLQKACESRYQSIYLDEVDRAHFVNEYLEKVLPYNMRVYMPELMEKQGKILIETKAREVLNLKSTNEKDMIMEFMAKECGIYFDGGWRRRHFLQNHSMRSMVNYFEQLIRISDMQNYKFSWLKIDLKERLAERITNMRHKRFFMNLLQKDYEDLNITCLDYMIPYIVEKGGQKPIYDESLGQVLYICNQMTKVDMESDNLVNCVIMLYSLALEEADEELKNRLIGNSILGQWEYGAFTSGLMEQRREVQMFSDKMKLELDVTEIIDNEKSVADNTEAILRANWSYVLAWLYAGLFITTDCGNIDAVYQYGITRKNDKHNSDKKEELFRILPVQYAVKSYFKALYQNEQEKDLIREKLRHIIILIGRLVNSYLGINEGKLSEKEITQISKKVYPSVMRKTPEAEKKELSVEVLYRIGQTLDNNSLPLEMRTVQIRFLERRYLTIQNQLDRAENYYKKLGIDFKVGHQFKRTMQNRILSGEIPMTMEERDEFDARIGKLLNEIQGTTIIPPRE</sequence>
<dbReference type="InterPro" id="IPR027417">
    <property type="entry name" value="P-loop_NTPase"/>
</dbReference>
<dbReference type="Pfam" id="PF07693">
    <property type="entry name" value="KAP_NTPase"/>
    <property type="match status" value="1"/>
</dbReference>
<dbReference type="EMBL" id="QRTF01000021">
    <property type="protein sequence ID" value="RGQ48186.1"/>
    <property type="molecule type" value="Genomic_DNA"/>
</dbReference>
<dbReference type="AlphaFoldDB" id="A0A3R5YXZ2"/>
<name>A0A3R5YXZ2_9FIRM</name>
<organism evidence="2 3">
    <name type="scientific">Roseburia inulinivorans</name>
    <dbReference type="NCBI Taxonomy" id="360807"/>
    <lineage>
        <taxon>Bacteria</taxon>
        <taxon>Bacillati</taxon>
        <taxon>Bacillota</taxon>
        <taxon>Clostridia</taxon>
        <taxon>Lachnospirales</taxon>
        <taxon>Lachnospiraceae</taxon>
        <taxon>Roseburia</taxon>
    </lineage>
</organism>